<evidence type="ECO:0000259" key="1">
    <source>
        <dbReference type="Pfam" id="PF04149"/>
    </source>
</evidence>
<dbReference type="InterPro" id="IPR007278">
    <property type="entry name" value="DUF397"/>
</dbReference>
<sequence>MELAEVHWRKSSHSGGGQNGDCVEVAFAGSAVALRDSKAPNAGVLVVAPAAWKSFLQHNRESC</sequence>
<accession>A0A1I0W396</accession>
<dbReference type="Proteomes" id="UP000243799">
    <property type="component" value="Unassembled WGS sequence"/>
</dbReference>
<evidence type="ECO:0000313" key="3">
    <source>
        <dbReference type="Proteomes" id="UP000243799"/>
    </source>
</evidence>
<organism evidence="2 3">
    <name type="scientific">Amycolatopsis marina</name>
    <dbReference type="NCBI Taxonomy" id="490629"/>
    <lineage>
        <taxon>Bacteria</taxon>
        <taxon>Bacillati</taxon>
        <taxon>Actinomycetota</taxon>
        <taxon>Actinomycetes</taxon>
        <taxon>Pseudonocardiales</taxon>
        <taxon>Pseudonocardiaceae</taxon>
        <taxon>Amycolatopsis</taxon>
    </lineage>
</organism>
<evidence type="ECO:0000313" key="2">
    <source>
        <dbReference type="EMBL" id="SFA83102.1"/>
    </source>
</evidence>
<dbReference type="AlphaFoldDB" id="A0A1I0W396"/>
<reference evidence="3" key="1">
    <citation type="submission" date="2016-10" db="EMBL/GenBank/DDBJ databases">
        <authorList>
            <person name="Varghese N."/>
            <person name="Submissions S."/>
        </authorList>
    </citation>
    <scope>NUCLEOTIDE SEQUENCE [LARGE SCALE GENOMIC DNA]</scope>
    <source>
        <strain evidence="3">CGMCC 4.3568</strain>
    </source>
</reference>
<proteinExistence type="predicted"/>
<dbReference type="RefSeq" id="WP_091669160.1">
    <property type="nucleotide sequence ID" value="NZ_FOKG01000001.1"/>
</dbReference>
<name>A0A1I0W396_9PSEU</name>
<dbReference type="Pfam" id="PF04149">
    <property type="entry name" value="DUF397"/>
    <property type="match status" value="1"/>
</dbReference>
<keyword evidence="3" id="KW-1185">Reference proteome</keyword>
<gene>
    <name evidence="2" type="ORF">SAMN05216266_101703</name>
</gene>
<feature type="domain" description="DUF397" evidence="1">
    <location>
        <begin position="7"/>
        <end position="58"/>
    </location>
</feature>
<dbReference type="EMBL" id="FOKG01000001">
    <property type="protein sequence ID" value="SFA83102.1"/>
    <property type="molecule type" value="Genomic_DNA"/>
</dbReference>
<protein>
    <recommendedName>
        <fullName evidence="1">DUF397 domain-containing protein</fullName>
    </recommendedName>
</protein>
<dbReference type="STRING" id="490629.SAMN05216266_101703"/>
<dbReference type="OrthoDB" id="3430276at2"/>